<proteinExistence type="predicted"/>
<reference evidence="1" key="1">
    <citation type="submission" date="2019-07" db="EMBL/GenBank/DDBJ databases">
        <authorList>
            <person name="Cheng J."/>
        </authorList>
    </citation>
    <scope>NUCLEOTIDE SEQUENCE</scope>
    <source>
        <strain evidence="1">KP-13-14</strain>
        <plasmid evidence="1">pKP-13-14-NDM-9</plasmid>
    </source>
</reference>
<name>A0A6G6ANT0_KLEPN</name>
<geneLocation type="plasmid" evidence="1">
    <name>pKP-13-14-NDM-9</name>
</geneLocation>
<organism evidence="1">
    <name type="scientific">Klebsiella pneumoniae</name>
    <dbReference type="NCBI Taxonomy" id="573"/>
    <lineage>
        <taxon>Bacteria</taxon>
        <taxon>Pseudomonadati</taxon>
        <taxon>Pseudomonadota</taxon>
        <taxon>Gammaproteobacteria</taxon>
        <taxon>Enterobacterales</taxon>
        <taxon>Enterobacteriaceae</taxon>
        <taxon>Klebsiella/Raoultella group</taxon>
        <taxon>Klebsiella</taxon>
        <taxon>Klebsiella pneumoniae complex</taxon>
    </lineage>
</organism>
<protein>
    <submittedName>
        <fullName evidence="1">Uncharacterized protein</fullName>
    </submittedName>
</protein>
<sequence length="40" mass="4595">MDRSLSIVKVNAVDFLSLLTIKKDLAFFFCKVSLAYARNR</sequence>
<accession>A0A6G6ANT0</accession>
<keyword evidence="1" id="KW-0614">Plasmid</keyword>
<evidence type="ECO:0000313" key="1">
    <source>
        <dbReference type="EMBL" id="QID23824.1"/>
    </source>
</evidence>
<dbReference type="EMBL" id="MN175386">
    <property type="protein sequence ID" value="QID23824.1"/>
    <property type="molecule type" value="Genomic_DNA"/>
</dbReference>
<dbReference type="AlphaFoldDB" id="A0A6G6ANT0"/>